<protein>
    <submittedName>
        <fullName evidence="1">Peptidase M19 family protein</fullName>
    </submittedName>
</protein>
<dbReference type="eggNOG" id="COG2355">
    <property type="taxonomic scope" value="Bacteria"/>
</dbReference>
<sequence>MIEIQQDHVARLHQQAFTIDAHFDLTYDIANKRDRGATKVVESDYLEGFRAGGFDLIVSAIFIHNYFLPEMGLRKALDQISYLFQEMDESPGIMRICKTPADMLQAKADGLLGILLSLEGVDPIQNDLRLLRIFYELGVRGVGLAWSRRNYAADGAFFKETREGRKGGLTPFGIKVIEEAEKFGMLIDVSHLNDEGFWDVMEVAQKPLIASHSNCRALVSSMRNLTDQQIEAIAKKGGVIGMNALNAFVADPSDQTRRATADDLVKHVDHIVQLVGIQHVGIGFDLCDNYQNFLTMPSSLDTYDVLAGHQSLPEFTAALIEHGYSDDDILLILGGNFMRVYHATL</sequence>
<dbReference type="Proteomes" id="UP000030661">
    <property type="component" value="Unassembled WGS sequence"/>
</dbReference>
<dbReference type="HOGENOM" id="CLU_031404_2_1_0"/>
<gene>
    <name evidence="1" type="ORF">U27_03458</name>
</gene>
<dbReference type="InterPro" id="IPR008257">
    <property type="entry name" value="Pept_M19"/>
</dbReference>
<name>A0A081BVZ1_VECG1</name>
<dbReference type="PANTHER" id="PTHR10443">
    <property type="entry name" value="MICROSOMAL DIPEPTIDASE"/>
    <property type="match status" value="1"/>
</dbReference>
<dbReference type="STRING" id="1499967.U27_03458"/>
<dbReference type="PROSITE" id="PS51365">
    <property type="entry name" value="RENAL_DIPEPTIDASE_2"/>
    <property type="match status" value="1"/>
</dbReference>
<dbReference type="AlphaFoldDB" id="A0A081BVZ1"/>
<dbReference type="GO" id="GO:0006508">
    <property type="term" value="P:proteolysis"/>
    <property type="evidence" value="ECO:0007669"/>
    <property type="project" value="InterPro"/>
</dbReference>
<dbReference type="EMBL" id="DF820464">
    <property type="protein sequence ID" value="GAK56496.1"/>
    <property type="molecule type" value="Genomic_DNA"/>
</dbReference>
<organism evidence="1">
    <name type="scientific">Vecturithrix granuli</name>
    <dbReference type="NCBI Taxonomy" id="1499967"/>
    <lineage>
        <taxon>Bacteria</taxon>
        <taxon>Candidatus Moduliflexota</taxon>
        <taxon>Candidatus Vecturitrichia</taxon>
        <taxon>Candidatus Vecturitrichales</taxon>
        <taxon>Candidatus Vecturitrichaceae</taxon>
        <taxon>Candidatus Vecturithrix</taxon>
    </lineage>
</organism>
<accession>A0A081BVZ1</accession>
<keyword evidence="2" id="KW-1185">Reference proteome</keyword>
<dbReference type="SUPFAM" id="SSF51556">
    <property type="entry name" value="Metallo-dependent hydrolases"/>
    <property type="match status" value="1"/>
</dbReference>
<dbReference type="PANTHER" id="PTHR10443:SF12">
    <property type="entry name" value="DIPEPTIDASE"/>
    <property type="match status" value="1"/>
</dbReference>
<dbReference type="Gene3D" id="3.20.20.140">
    <property type="entry name" value="Metal-dependent hydrolases"/>
    <property type="match status" value="1"/>
</dbReference>
<evidence type="ECO:0000313" key="1">
    <source>
        <dbReference type="EMBL" id="GAK56496.1"/>
    </source>
</evidence>
<proteinExistence type="predicted"/>
<dbReference type="Pfam" id="PF01244">
    <property type="entry name" value="Peptidase_M19"/>
    <property type="match status" value="1"/>
</dbReference>
<dbReference type="InterPro" id="IPR032466">
    <property type="entry name" value="Metal_Hydrolase"/>
</dbReference>
<evidence type="ECO:0000313" key="2">
    <source>
        <dbReference type="Proteomes" id="UP000030661"/>
    </source>
</evidence>
<dbReference type="CDD" id="cd01301">
    <property type="entry name" value="rDP_like"/>
    <property type="match status" value="1"/>
</dbReference>
<dbReference type="GO" id="GO:0070573">
    <property type="term" value="F:metallodipeptidase activity"/>
    <property type="evidence" value="ECO:0007669"/>
    <property type="project" value="InterPro"/>
</dbReference>
<reference evidence="1" key="1">
    <citation type="journal article" date="2015" name="PeerJ">
        <title>First genomic representation of candidate bacterial phylum KSB3 points to enhanced environmental sensing as a trigger of wastewater bulking.</title>
        <authorList>
            <person name="Sekiguchi Y."/>
            <person name="Ohashi A."/>
            <person name="Parks D.H."/>
            <person name="Yamauchi T."/>
            <person name="Tyson G.W."/>
            <person name="Hugenholtz P."/>
        </authorList>
    </citation>
    <scope>NUCLEOTIDE SEQUENCE [LARGE SCALE GENOMIC DNA]</scope>
</reference>